<evidence type="ECO:0000313" key="4">
    <source>
        <dbReference type="Proteomes" id="UP000054771"/>
    </source>
</evidence>
<dbReference type="STRING" id="454130.A0A0U5GB92"/>
<feature type="repeat" description="TPR" evidence="1">
    <location>
        <begin position="409"/>
        <end position="442"/>
    </location>
</feature>
<evidence type="ECO:0000256" key="2">
    <source>
        <dbReference type="SAM" id="MobiDB-lite"/>
    </source>
</evidence>
<gene>
    <name evidence="3" type="ORF">ASPCAL12183</name>
</gene>
<dbReference type="OrthoDB" id="20872at2759"/>
<organism evidence="3 4">
    <name type="scientific">Aspergillus calidoustus</name>
    <dbReference type="NCBI Taxonomy" id="454130"/>
    <lineage>
        <taxon>Eukaryota</taxon>
        <taxon>Fungi</taxon>
        <taxon>Dikarya</taxon>
        <taxon>Ascomycota</taxon>
        <taxon>Pezizomycotina</taxon>
        <taxon>Eurotiomycetes</taxon>
        <taxon>Eurotiomycetidae</taxon>
        <taxon>Eurotiales</taxon>
        <taxon>Aspergillaceae</taxon>
        <taxon>Aspergillus</taxon>
        <taxon>Aspergillus subgen. Nidulantes</taxon>
    </lineage>
</organism>
<dbReference type="Proteomes" id="UP000054771">
    <property type="component" value="Unassembled WGS sequence"/>
</dbReference>
<feature type="compositionally biased region" description="Polar residues" evidence="2">
    <location>
        <begin position="15"/>
        <end position="27"/>
    </location>
</feature>
<sequence length="869" mass="98065">MAAHFQDDNEHENALGNTSFEANQGQHSNENSEGENNNDYENSSDDEGSLYGLDEEQKAIVKRFSAVGKFIRAKHEGSLGMTLIGPTNNVYSQVTASVSRGSRYDPEWVTPLDDPDRGFVQATHEVFELYKRKKKYIKHRGSSHLYHDEEQWLYFDCEADPYYENTVPGTVTGEGYASECWEYLEDSQTWLSGDAMVLMSELPNPRGSQLLRRLDELRRADVELGTNPEQDSLDLIEFIGDNAVRSVTFGRKPLDERDAVEVLYGVLNRRDVFMDFTTLCDIGPQWLSEGSEMCIGMWNFIWQVILTTELARRLEKGHGLHSGFTAQILASLIVSELWLKNVQLVLVDAPVDLPGGVKEPVWRQMAKARDVAKRADEAIKASSKEEASELYEEVLREASGWKQLAPNDAKAWELIGKAWQGLDNTKQAIASYTRAVELAPPNEKDTYQNQLTDAELAYSVERNLAGMIDDPIKRDTLEKKLRDQDWALLGKNYEGHSIVHKRQEEGLLAFAEAIRWPYIDEVRERLHEIYPSLRKGATIPASLHDWLFGVMLPGKWFAYTVMNALVACSPESARPEFGQSSFYFGLILPGVSYWRSRTAIGRVLGAYPGVVALNGWLGPCPEVRVYLDWDNTGPRWIRVTSDAIAPDIQSQRFDNDSEDEDEFGPGSMQPTEDDDIDSYENEIQDPDAWSTLSPPQVQIQIQNQAQPPPDPIELSHIRVRAEPLEGAQLMTDAQRASETRYTAEIAFSMNGYIVTFPLRTTPAFITPPRCYPPEKADAHQVHRREAERYQTRVWTAHELQDRRAQDVSALETIVICVTEGVEEVVARAWCAREGVSAVVRRVGGPCYRCTLGAAGMRGLRVGVLIWVES</sequence>
<reference evidence="4" key="1">
    <citation type="journal article" date="2016" name="Genome Announc.">
        <title>Draft genome sequences of fungus Aspergillus calidoustus.</title>
        <authorList>
            <person name="Horn F."/>
            <person name="Linde J."/>
            <person name="Mattern D.J."/>
            <person name="Walther G."/>
            <person name="Guthke R."/>
            <person name="Scherlach K."/>
            <person name="Martin K."/>
            <person name="Brakhage A.A."/>
            <person name="Petzke L."/>
            <person name="Valiante V."/>
        </authorList>
    </citation>
    <scope>NUCLEOTIDE SEQUENCE [LARGE SCALE GENOMIC DNA]</scope>
    <source>
        <strain evidence="4">SF006504</strain>
    </source>
</reference>
<feature type="region of interest" description="Disordered" evidence="2">
    <location>
        <begin position="647"/>
        <end position="679"/>
    </location>
</feature>
<dbReference type="Gene3D" id="1.25.40.10">
    <property type="entry name" value="Tetratricopeptide repeat domain"/>
    <property type="match status" value="1"/>
</dbReference>
<dbReference type="SUPFAM" id="SSF48452">
    <property type="entry name" value="TPR-like"/>
    <property type="match status" value="1"/>
</dbReference>
<dbReference type="InterPro" id="IPR019734">
    <property type="entry name" value="TPR_rpt"/>
</dbReference>
<keyword evidence="4" id="KW-1185">Reference proteome</keyword>
<accession>A0A0U5GB92</accession>
<proteinExistence type="predicted"/>
<evidence type="ECO:0000313" key="3">
    <source>
        <dbReference type="EMBL" id="CEL09040.1"/>
    </source>
</evidence>
<evidence type="ECO:0000256" key="1">
    <source>
        <dbReference type="PROSITE-ProRule" id="PRU00339"/>
    </source>
</evidence>
<feature type="compositionally biased region" description="Acidic residues" evidence="2">
    <location>
        <begin position="32"/>
        <end position="48"/>
    </location>
</feature>
<feature type="compositionally biased region" description="Basic and acidic residues" evidence="2">
    <location>
        <begin position="1"/>
        <end position="13"/>
    </location>
</feature>
<dbReference type="AlphaFoldDB" id="A0A0U5GB92"/>
<protein>
    <submittedName>
        <fullName evidence="3">Uncharacterized protein</fullName>
    </submittedName>
</protein>
<dbReference type="PROSITE" id="PS50005">
    <property type="entry name" value="TPR"/>
    <property type="match status" value="1"/>
</dbReference>
<dbReference type="InterPro" id="IPR011990">
    <property type="entry name" value="TPR-like_helical_dom_sf"/>
</dbReference>
<feature type="region of interest" description="Disordered" evidence="2">
    <location>
        <begin position="1"/>
        <end position="50"/>
    </location>
</feature>
<dbReference type="PANTHER" id="PTHR42345:SF2">
    <property type="entry name" value="HELICASE-LIKE PROTEIN"/>
    <property type="match status" value="1"/>
</dbReference>
<keyword evidence="1" id="KW-0802">TPR repeat</keyword>
<name>A0A0U5GB92_ASPCI</name>
<dbReference type="EMBL" id="CDMC01000013">
    <property type="protein sequence ID" value="CEL09040.1"/>
    <property type="molecule type" value="Genomic_DNA"/>
</dbReference>
<dbReference type="SMART" id="SM00028">
    <property type="entry name" value="TPR"/>
    <property type="match status" value="1"/>
</dbReference>
<dbReference type="PANTHER" id="PTHR42345">
    <property type="entry name" value="TPR_REGION DOMAIN-CONTAINING PROTEIN"/>
    <property type="match status" value="1"/>
</dbReference>